<reference evidence="3" key="1">
    <citation type="submission" date="2023-06" db="EMBL/GenBank/DDBJ databases">
        <authorList>
            <person name="Kurt Z."/>
        </authorList>
    </citation>
    <scope>NUCLEOTIDE SEQUENCE</scope>
</reference>
<dbReference type="InterPro" id="IPR036259">
    <property type="entry name" value="MFS_trans_sf"/>
</dbReference>
<organism evidence="3">
    <name type="scientific">Hexamita inflata</name>
    <dbReference type="NCBI Taxonomy" id="28002"/>
    <lineage>
        <taxon>Eukaryota</taxon>
        <taxon>Metamonada</taxon>
        <taxon>Diplomonadida</taxon>
        <taxon>Hexamitidae</taxon>
        <taxon>Hexamitinae</taxon>
        <taxon>Hexamita</taxon>
    </lineage>
</organism>
<comment type="caution">
    <text evidence="3">The sequence shown here is derived from an EMBL/GenBank/DDBJ whole genome shotgun (WGS) entry which is preliminary data.</text>
</comment>
<dbReference type="EMBL" id="CAXDID020000276">
    <property type="protein sequence ID" value="CAL6069100.1"/>
    <property type="molecule type" value="Genomic_DNA"/>
</dbReference>
<feature type="transmembrane region" description="Helical" evidence="1">
    <location>
        <begin position="379"/>
        <end position="396"/>
    </location>
</feature>
<dbReference type="SUPFAM" id="SSF103473">
    <property type="entry name" value="MFS general substrate transporter"/>
    <property type="match status" value="1"/>
</dbReference>
<keyword evidence="1" id="KW-1133">Transmembrane helix</keyword>
<dbReference type="AlphaFoldDB" id="A0AA86QX13"/>
<feature type="transmembrane region" description="Helical" evidence="1">
    <location>
        <begin position="37"/>
        <end position="58"/>
    </location>
</feature>
<evidence type="ECO:0000313" key="4">
    <source>
        <dbReference type="EMBL" id="CAL6041740.1"/>
    </source>
</evidence>
<feature type="transmembrane region" description="Helical" evidence="1">
    <location>
        <begin position="473"/>
        <end position="492"/>
    </location>
</feature>
<feature type="transmembrane region" description="Helical" evidence="1">
    <location>
        <begin position="78"/>
        <end position="97"/>
    </location>
</feature>
<accession>A0AA86QX13</accession>
<dbReference type="Proteomes" id="UP001642409">
    <property type="component" value="Unassembled WGS sequence"/>
</dbReference>
<feature type="transmembrane region" description="Helical" evidence="1">
    <location>
        <begin position="442"/>
        <end position="461"/>
    </location>
</feature>
<feature type="transmembrane region" description="Helical" evidence="1">
    <location>
        <begin position="150"/>
        <end position="173"/>
    </location>
</feature>
<proteinExistence type="predicted"/>
<evidence type="ECO:0000256" key="1">
    <source>
        <dbReference type="SAM" id="Phobius"/>
    </source>
</evidence>
<reference evidence="4 6" key="2">
    <citation type="submission" date="2024-07" db="EMBL/GenBank/DDBJ databases">
        <authorList>
            <person name="Akdeniz Z."/>
        </authorList>
    </citation>
    <scope>NUCLEOTIDE SEQUENCE [LARGE SCALE GENOMIC DNA]</scope>
</reference>
<gene>
    <name evidence="2" type="ORF">HINF_LOCUS24672</name>
    <name evidence="4" type="ORF">HINF_LOCUS39259</name>
    <name evidence="3" type="ORF">HINF_LOCUS49058</name>
    <name evidence="5" type="ORF">HINF_LOCUS53818</name>
</gene>
<feature type="transmembrane region" description="Helical" evidence="1">
    <location>
        <begin position="109"/>
        <end position="130"/>
    </location>
</feature>
<protein>
    <submittedName>
        <fullName evidence="3">Uncharacterized protein</fullName>
    </submittedName>
</protein>
<dbReference type="EMBL" id="CAXDID020000151">
    <property type="protein sequence ID" value="CAL6041740.1"/>
    <property type="molecule type" value="Genomic_DNA"/>
</dbReference>
<feature type="transmembrane region" description="Helical" evidence="1">
    <location>
        <begin position="298"/>
        <end position="321"/>
    </location>
</feature>
<keyword evidence="1" id="KW-0472">Membrane</keyword>
<name>A0AA86QX13_9EUKA</name>
<feature type="transmembrane region" description="Helical" evidence="1">
    <location>
        <begin position="344"/>
        <end position="367"/>
    </location>
</feature>
<keyword evidence="6" id="KW-1185">Reference proteome</keyword>
<evidence type="ECO:0000313" key="6">
    <source>
        <dbReference type="Proteomes" id="UP001642409"/>
    </source>
</evidence>
<feature type="transmembrane region" description="Helical" evidence="1">
    <location>
        <begin position="185"/>
        <end position="203"/>
    </location>
</feature>
<evidence type="ECO:0000313" key="3">
    <source>
        <dbReference type="EMBL" id="CAI9961413.1"/>
    </source>
</evidence>
<feature type="transmembrane region" description="Helical" evidence="1">
    <location>
        <begin position="408"/>
        <end position="430"/>
    </location>
</feature>
<dbReference type="EMBL" id="CATOUU010000940">
    <property type="protein sequence ID" value="CAI9961413.1"/>
    <property type="molecule type" value="Genomic_DNA"/>
</dbReference>
<keyword evidence="1" id="KW-0812">Transmembrane</keyword>
<sequence>MLSESSSDNNQLPAFTIHKTEKSRSKTQCMLPSYQNYNLKLAISVTIVLLSTMLFTYYTLDLVTSLTNRIGFNSTHFIWYHNLVVFLTLNIVCLYFFNLSDNQMVKIFCVFALISCLLSIAFISLFFIRANEISVMGKKIDKINTVIVCYSFIVETFASISIGFQIISCYGYIIKCIPKNSSHGLMISLFLSASFVGTNLYHTLDNIHIAVQIQIVMFVGAFVMLILIFLVDLLLKVPTFDNIEIEPVYMQLSTVDNSPQPFLKSRTNKWTIKPEQSTLKQKKTNCFQTSKFYNLLQFYSFFLFKTVNGGIIVIQAVVLVIQKEVLDQWLHHNFNLGMVFDGNQINLCQTVQIVIGVAPLIIIGFLYDCTMTKIQNSRILLLKMYQCACCGWFFIFPMQKLVGSNYQWIMVLFFVVLIILHSFSYIFIVLTMVTMFTGGYRMVVVAANSIIFLAGIIFGILDVFDLSILKTQWQITILVLIVINYSLMNLQVSKSKKLESLD</sequence>
<evidence type="ECO:0000313" key="2">
    <source>
        <dbReference type="EMBL" id="CAI9937027.1"/>
    </source>
</evidence>
<dbReference type="EMBL" id="CATOUU010000643">
    <property type="protein sequence ID" value="CAI9937027.1"/>
    <property type="molecule type" value="Genomic_DNA"/>
</dbReference>
<evidence type="ECO:0000313" key="5">
    <source>
        <dbReference type="EMBL" id="CAL6069100.1"/>
    </source>
</evidence>
<feature type="transmembrane region" description="Helical" evidence="1">
    <location>
        <begin position="209"/>
        <end position="235"/>
    </location>
</feature>